<organism evidence="5 6">
    <name type="scientific">Nyctibius bracteatus</name>
    <name type="common">Rufous potoo</name>
    <dbReference type="NCBI Taxonomy" id="48426"/>
    <lineage>
        <taxon>Eukaryota</taxon>
        <taxon>Metazoa</taxon>
        <taxon>Chordata</taxon>
        <taxon>Craniata</taxon>
        <taxon>Vertebrata</taxon>
        <taxon>Euteleostomi</taxon>
        <taxon>Archelosauria</taxon>
        <taxon>Archosauria</taxon>
        <taxon>Dinosauria</taxon>
        <taxon>Saurischia</taxon>
        <taxon>Theropoda</taxon>
        <taxon>Coelurosauria</taxon>
        <taxon>Aves</taxon>
        <taxon>Neognathae</taxon>
        <taxon>Neoaves</taxon>
        <taxon>Strisores</taxon>
        <taxon>Caprimulgiformes</taxon>
        <taxon>Nyctibiidae</taxon>
        <taxon>Nyctibius</taxon>
    </lineage>
</organism>
<gene>
    <name evidence="5" type="primary">Gpx8b</name>
    <name evidence="5" type="ORF">NYCBRA_R11514</name>
</gene>
<dbReference type="PROSITE" id="PS51355">
    <property type="entry name" value="GLUTATHIONE_PEROXID_3"/>
    <property type="match status" value="1"/>
</dbReference>
<dbReference type="Proteomes" id="UP000538472">
    <property type="component" value="Unassembled WGS sequence"/>
</dbReference>
<dbReference type="GO" id="GO:0004601">
    <property type="term" value="F:peroxidase activity"/>
    <property type="evidence" value="ECO:0007669"/>
    <property type="project" value="UniProtKB-KW"/>
</dbReference>
<accession>A0A7K8TAU6</accession>
<dbReference type="PANTHER" id="PTHR11592">
    <property type="entry name" value="GLUTATHIONE PEROXIDASE"/>
    <property type="match status" value="1"/>
</dbReference>
<dbReference type="Gene3D" id="3.40.30.10">
    <property type="entry name" value="Glutaredoxin"/>
    <property type="match status" value="1"/>
</dbReference>
<dbReference type="GO" id="GO:0006979">
    <property type="term" value="P:response to oxidative stress"/>
    <property type="evidence" value="ECO:0007669"/>
    <property type="project" value="InterPro"/>
</dbReference>
<reference evidence="5 6" key="1">
    <citation type="submission" date="2019-09" db="EMBL/GenBank/DDBJ databases">
        <title>Bird 10,000 Genomes (B10K) Project - Family phase.</title>
        <authorList>
            <person name="Zhang G."/>
        </authorList>
    </citation>
    <scope>NUCLEOTIDE SEQUENCE [LARGE SCALE GENOMIC DNA]</scope>
    <source>
        <strain evidence="5">B10K-CU-031-10</strain>
        <tissue evidence="5">Muscle</tissue>
    </source>
</reference>
<comment type="caution">
    <text evidence="5">The sequence shown here is derived from an EMBL/GenBank/DDBJ whole genome shotgun (WGS) entry which is preliminary data.</text>
</comment>
<keyword evidence="4" id="KW-0812">Transmembrane</keyword>
<keyword evidence="2 5" id="KW-0575">Peroxidase</keyword>
<dbReference type="PANTHER" id="PTHR11592:SF7">
    <property type="entry name" value="GLUTATHIONE PEROXIDASE 8-RELATED"/>
    <property type="match status" value="1"/>
</dbReference>
<sequence>MEPLTTTYPLKHSVPKARVFVVFLSMFLCTIILCLLQLRFFKPKIKDFYSFNVKDSRGRIISLEKYRGKVKGPNLYSISVPQDRITFTQIRTTRASPSYYSIEIPKFPSLLQFFTAPLVRKLFQHLNEIFLTALKSVASCHILCDTSYSSKKEPRWNFWKYLVSPEGKVVKFWRPEEPTESIKPEVASLIRQIIMKKREDL</sequence>
<evidence type="ECO:0000313" key="6">
    <source>
        <dbReference type="Proteomes" id="UP000538472"/>
    </source>
</evidence>
<keyword evidence="3" id="KW-0560">Oxidoreductase</keyword>
<proteinExistence type="inferred from homology"/>
<evidence type="ECO:0000256" key="3">
    <source>
        <dbReference type="ARBA" id="ARBA00023002"/>
    </source>
</evidence>
<evidence type="ECO:0000256" key="2">
    <source>
        <dbReference type="ARBA" id="ARBA00022559"/>
    </source>
</evidence>
<dbReference type="AlphaFoldDB" id="A0A7K8TAU6"/>
<evidence type="ECO:0000256" key="4">
    <source>
        <dbReference type="SAM" id="Phobius"/>
    </source>
</evidence>
<feature type="non-terminal residue" evidence="5">
    <location>
        <position position="1"/>
    </location>
</feature>
<dbReference type="EMBL" id="VWZB01001216">
    <property type="protein sequence ID" value="NXF38560.1"/>
    <property type="molecule type" value="Genomic_DNA"/>
</dbReference>
<feature type="transmembrane region" description="Helical" evidence="4">
    <location>
        <begin position="20"/>
        <end position="41"/>
    </location>
</feature>
<evidence type="ECO:0000313" key="5">
    <source>
        <dbReference type="EMBL" id="NXF38560.1"/>
    </source>
</evidence>
<comment type="similarity">
    <text evidence="1">Belongs to the glutathione peroxidase family.</text>
</comment>
<protein>
    <submittedName>
        <fullName evidence="5">GPX8B peroxidase</fullName>
    </submittedName>
</protein>
<keyword evidence="4" id="KW-0472">Membrane</keyword>
<evidence type="ECO:0000256" key="1">
    <source>
        <dbReference type="ARBA" id="ARBA00006926"/>
    </source>
</evidence>
<feature type="non-terminal residue" evidence="5">
    <location>
        <position position="201"/>
    </location>
</feature>
<keyword evidence="6" id="KW-1185">Reference proteome</keyword>
<dbReference type="InterPro" id="IPR036249">
    <property type="entry name" value="Thioredoxin-like_sf"/>
</dbReference>
<dbReference type="SUPFAM" id="SSF52833">
    <property type="entry name" value="Thioredoxin-like"/>
    <property type="match status" value="1"/>
</dbReference>
<name>A0A7K8TAU6_9AVES</name>
<dbReference type="InterPro" id="IPR000889">
    <property type="entry name" value="Glutathione_peroxidase"/>
</dbReference>
<keyword evidence="4" id="KW-1133">Transmembrane helix</keyword>